<feature type="domain" description="tRNA nucleotidyltransferase/poly(A) polymerase RNA and SrmB- binding" evidence="2">
    <location>
        <begin position="134"/>
        <end position="191"/>
    </location>
</feature>
<gene>
    <name evidence="3" type="ORF">WCY31_08455</name>
</gene>
<reference evidence="3 4" key="1">
    <citation type="submission" date="2024-03" db="EMBL/GenBank/DDBJ databases">
        <title>Sulfurimonas sp. HSL3-1.</title>
        <authorList>
            <person name="Wang S."/>
        </authorList>
    </citation>
    <scope>NUCLEOTIDE SEQUENCE [LARGE SCALE GENOMIC DNA]</scope>
    <source>
        <strain evidence="3 4">HSL3-1</strain>
    </source>
</reference>
<keyword evidence="1" id="KW-0547">Nucleotide-binding</keyword>
<name>A0ABZ3HA61_9BACT</name>
<dbReference type="RefSeq" id="WP_345972044.1">
    <property type="nucleotide sequence ID" value="NZ_CP147920.1"/>
</dbReference>
<dbReference type="SUPFAM" id="SSF81891">
    <property type="entry name" value="Poly A polymerase C-terminal region-like"/>
    <property type="match status" value="1"/>
</dbReference>
<protein>
    <submittedName>
        <fullName evidence="3">Polynucleotide adenylyltransferase</fullName>
    </submittedName>
</protein>
<dbReference type="SUPFAM" id="SSF81301">
    <property type="entry name" value="Nucleotidyltransferase"/>
    <property type="match status" value="1"/>
</dbReference>
<dbReference type="GO" id="GO:0016779">
    <property type="term" value="F:nucleotidyltransferase activity"/>
    <property type="evidence" value="ECO:0007669"/>
    <property type="project" value="UniProtKB-KW"/>
</dbReference>
<accession>A0ABZ3HA61</accession>
<dbReference type="PANTHER" id="PTHR47545:SF1">
    <property type="entry name" value="MULTIFUNCTIONAL CCA PROTEIN"/>
    <property type="match status" value="1"/>
</dbReference>
<keyword evidence="4" id="KW-1185">Reference proteome</keyword>
<keyword evidence="3" id="KW-0548">Nucleotidyltransferase</keyword>
<dbReference type="InterPro" id="IPR043519">
    <property type="entry name" value="NT_sf"/>
</dbReference>
<dbReference type="PANTHER" id="PTHR47545">
    <property type="entry name" value="MULTIFUNCTIONAL CCA PROTEIN"/>
    <property type="match status" value="1"/>
</dbReference>
<dbReference type="Proteomes" id="UP001447842">
    <property type="component" value="Chromosome"/>
</dbReference>
<proteinExistence type="predicted"/>
<dbReference type="InterPro" id="IPR032828">
    <property type="entry name" value="PolyA_RNA-bd"/>
</dbReference>
<keyword evidence="3" id="KW-0808">Transferase</keyword>
<evidence type="ECO:0000259" key="2">
    <source>
        <dbReference type="Pfam" id="PF12627"/>
    </source>
</evidence>
<organism evidence="3 4">
    <name type="scientific">Sulfurimonas diazotrophicus</name>
    <dbReference type="NCBI Taxonomy" id="3131939"/>
    <lineage>
        <taxon>Bacteria</taxon>
        <taxon>Pseudomonadati</taxon>
        <taxon>Campylobacterota</taxon>
        <taxon>Epsilonproteobacteria</taxon>
        <taxon>Campylobacterales</taxon>
        <taxon>Sulfurimonadaceae</taxon>
        <taxon>Sulfurimonas</taxon>
    </lineage>
</organism>
<evidence type="ECO:0000313" key="4">
    <source>
        <dbReference type="Proteomes" id="UP001447842"/>
    </source>
</evidence>
<evidence type="ECO:0000256" key="1">
    <source>
        <dbReference type="ARBA" id="ARBA00022741"/>
    </source>
</evidence>
<dbReference type="InterPro" id="IPR050124">
    <property type="entry name" value="tRNA_CCA-adding_enzyme"/>
</dbReference>
<evidence type="ECO:0000313" key="3">
    <source>
        <dbReference type="EMBL" id="XAU14287.1"/>
    </source>
</evidence>
<sequence length="382" mass="43461">MQEKRIYLVGAAVRDTLMGRASGDRAYVAVGYAPADFAHLEQVEGAHPHFVREDGSTLTLAAPGESIEAVLLRQGLSIDAVAYEEQEELYVDPSNGREDIEKRMLRHASEAFAEAPLNVLRLARLRATFGTGWNIHATTRVLIYGMHEALTQLPPEQVWNEVQQVLVLPDTHLFFETLFELGVLDAVFPSLFALTTFKEGTKYHREASLFAHVMMVLRELKHETPLLKLTALYHDIAKPYCFRTYGNGTHHGDPDKIAPRIDMAIPEQMKAQILFLSEMHTKLPKLPQMSIYHITDFFERFKSDETLLEALIRFKRADDQGRFTDVPRPAIWDRAILKTFDAITAYTPEKWIAAQAEKPDDKAIALHMHLHNVEVVKRTFFA</sequence>
<dbReference type="EMBL" id="CP147920">
    <property type="protein sequence ID" value="XAU14287.1"/>
    <property type="molecule type" value="Genomic_DNA"/>
</dbReference>
<dbReference type="Gene3D" id="1.10.3090.10">
    <property type="entry name" value="cca-adding enzyme, domain 2"/>
    <property type="match status" value="1"/>
</dbReference>
<dbReference type="Pfam" id="PF12627">
    <property type="entry name" value="PolyA_pol_RNAbd"/>
    <property type="match status" value="1"/>
</dbReference>